<keyword evidence="2" id="KW-1185">Reference proteome</keyword>
<proteinExistence type="predicted"/>
<accession>A0ACC0GMM6</accession>
<evidence type="ECO:0000313" key="2">
    <source>
        <dbReference type="Proteomes" id="UP001060215"/>
    </source>
</evidence>
<reference evidence="1 2" key="1">
    <citation type="journal article" date="2022" name="Plant J.">
        <title>Chromosome-level genome of Camellia lanceoleosa provides a valuable resource for understanding genome evolution and self-incompatibility.</title>
        <authorList>
            <person name="Gong W."/>
            <person name="Xiao S."/>
            <person name="Wang L."/>
            <person name="Liao Z."/>
            <person name="Chang Y."/>
            <person name="Mo W."/>
            <person name="Hu G."/>
            <person name="Li W."/>
            <person name="Zhao G."/>
            <person name="Zhu H."/>
            <person name="Hu X."/>
            <person name="Ji K."/>
            <person name="Xiang X."/>
            <person name="Song Q."/>
            <person name="Yuan D."/>
            <person name="Jin S."/>
            <person name="Zhang L."/>
        </authorList>
    </citation>
    <scope>NUCLEOTIDE SEQUENCE [LARGE SCALE GENOMIC DNA]</scope>
    <source>
        <strain evidence="1">SQ_2022a</strain>
    </source>
</reference>
<organism evidence="1 2">
    <name type="scientific">Camellia lanceoleosa</name>
    <dbReference type="NCBI Taxonomy" id="1840588"/>
    <lineage>
        <taxon>Eukaryota</taxon>
        <taxon>Viridiplantae</taxon>
        <taxon>Streptophyta</taxon>
        <taxon>Embryophyta</taxon>
        <taxon>Tracheophyta</taxon>
        <taxon>Spermatophyta</taxon>
        <taxon>Magnoliopsida</taxon>
        <taxon>eudicotyledons</taxon>
        <taxon>Gunneridae</taxon>
        <taxon>Pentapetalae</taxon>
        <taxon>asterids</taxon>
        <taxon>Ericales</taxon>
        <taxon>Theaceae</taxon>
        <taxon>Camellia</taxon>
    </lineage>
</organism>
<protein>
    <submittedName>
        <fullName evidence="1">Lysophospholipid acyltransferase LPEAT2</fullName>
    </submittedName>
</protein>
<evidence type="ECO:0000313" key="1">
    <source>
        <dbReference type="EMBL" id="KAI8001838.1"/>
    </source>
</evidence>
<gene>
    <name evidence="1" type="ORF">LOK49_LG09G01300</name>
</gene>
<name>A0ACC0GMM6_9ERIC</name>
<keyword evidence="1" id="KW-0808">Transferase</keyword>
<dbReference type="EMBL" id="CM045765">
    <property type="protein sequence ID" value="KAI8001838.1"/>
    <property type="molecule type" value="Genomic_DNA"/>
</dbReference>
<dbReference type="Proteomes" id="UP001060215">
    <property type="component" value="Chromosome 8"/>
</dbReference>
<keyword evidence="1" id="KW-0012">Acyltransferase</keyword>
<comment type="caution">
    <text evidence="1">The sequence shown here is derived from an EMBL/GenBank/DDBJ whole genome shotgun (WGS) entry which is preliminary data.</text>
</comment>
<sequence length="69" mass="7928">MAQLGYSIRQAISNMDEFEINELFKLFETDSDGRISKDDFIACSRRNPLLIALFSPQLMHKNLFGVDDT</sequence>